<evidence type="ECO:0000313" key="1">
    <source>
        <dbReference type="EMBL" id="AMD90562.1"/>
    </source>
</evidence>
<keyword evidence="2" id="KW-1185">Reference proteome</keyword>
<proteinExistence type="predicted"/>
<reference evidence="2" key="1">
    <citation type="submission" date="2016-02" db="EMBL/GenBank/DDBJ databases">
        <authorList>
            <person name="Holder M.E."/>
            <person name="Ajami N.J."/>
            <person name="Petrosino J.F."/>
        </authorList>
    </citation>
    <scope>NUCLEOTIDE SEQUENCE [LARGE SCALE GENOMIC DNA]</scope>
    <source>
        <strain evidence="2">CCUG 45958</strain>
    </source>
</reference>
<sequence length="176" mass="19942">MGIPRPRLIFIGALSQYKVDFSLMQRVAELLPDVQWVLIGPVGEGQPDTEKPPRMPNVHILGPRSYEHLPAFLAHCDIAVLPAARNAYTTSMFPMKFFEYLASGLPVVATRLPALEEFEKLYFPADTAEEFAEHIRNVLEGERRDANLIDAACLYHTWEARFKRMETAVQSVLAKE</sequence>
<dbReference type="Gene3D" id="3.40.50.2000">
    <property type="entry name" value="Glycogen Phosphorylase B"/>
    <property type="match status" value="1"/>
</dbReference>
<name>A0A0X8JKR1_9BACT</name>
<dbReference type="EMBL" id="CP014229">
    <property type="protein sequence ID" value="AMD90562.1"/>
    <property type="molecule type" value="Genomic_DNA"/>
</dbReference>
<organism evidence="1 2">
    <name type="scientific">Desulfovibrio fairfieldensis</name>
    <dbReference type="NCBI Taxonomy" id="44742"/>
    <lineage>
        <taxon>Bacteria</taxon>
        <taxon>Pseudomonadati</taxon>
        <taxon>Thermodesulfobacteriota</taxon>
        <taxon>Desulfovibrionia</taxon>
        <taxon>Desulfovibrionales</taxon>
        <taxon>Desulfovibrionaceae</taxon>
        <taxon>Desulfovibrio</taxon>
    </lineage>
</organism>
<dbReference type="AlphaFoldDB" id="A0A0X8JKR1"/>
<dbReference type="KEGG" id="dfi:AXF13_10780"/>
<dbReference type="Proteomes" id="UP000069241">
    <property type="component" value="Chromosome"/>
</dbReference>
<dbReference type="PANTHER" id="PTHR12526">
    <property type="entry name" value="GLYCOSYLTRANSFERASE"/>
    <property type="match status" value="1"/>
</dbReference>
<protein>
    <recommendedName>
        <fullName evidence="3">Glycosyltransferase</fullName>
    </recommendedName>
</protein>
<gene>
    <name evidence="1" type="ORF">AXF13_10780</name>
</gene>
<accession>A0A0X8JKR1</accession>
<dbReference type="SUPFAM" id="SSF53756">
    <property type="entry name" value="UDP-Glycosyltransferase/glycogen phosphorylase"/>
    <property type="match status" value="1"/>
</dbReference>
<dbReference type="STRING" id="44742.AXF13_10780"/>
<evidence type="ECO:0008006" key="3">
    <source>
        <dbReference type="Google" id="ProtNLM"/>
    </source>
</evidence>
<dbReference type="Pfam" id="PF13692">
    <property type="entry name" value="Glyco_trans_1_4"/>
    <property type="match status" value="1"/>
</dbReference>
<evidence type="ECO:0000313" key="2">
    <source>
        <dbReference type="Proteomes" id="UP000069241"/>
    </source>
</evidence>
<dbReference type="PANTHER" id="PTHR12526:SF630">
    <property type="entry name" value="GLYCOSYLTRANSFERASE"/>
    <property type="match status" value="1"/>
</dbReference>